<dbReference type="AlphaFoldDB" id="A0A0M7B5Z5"/>
<sequence length="86" mass="9741">MSAAKDVTAYFGKPLERTYSRYPLFFKRFDPPGFRVHGRLYATVSVTRFLGRGVRGGHANLELGGLAIDVLRHETLERQCTRCIPV</sequence>
<reference evidence="1 3" key="1">
    <citation type="submission" date="2015-09" db="EMBL/GenBank/DDBJ databases">
        <authorList>
            <person name="Jackson K.R."/>
            <person name="Lunt B.L."/>
            <person name="Fisher J.N.B."/>
            <person name="Gardner A.V."/>
            <person name="Bailey M.E."/>
            <person name="Deus L.M."/>
            <person name="Earl A.S."/>
            <person name="Gibby P.D."/>
            <person name="Hartmann K.A."/>
            <person name="Liu J.E."/>
            <person name="Manci A.M."/>
            <person name="Nielsen D.A."/>
            <person name="Solomon M.B."/>
            <person name="Breakwell D.P."/>
            <person name="Burnett S.H."/>
            <person name="Grose J.H."/>
        </authorList>
    </citation>
    <scope>NUCLEOTIDE SEQUENCE [LARGE SCALE GENOMIC DNA]</scope>
    <source>
        <strain evidence="1 3">CECT 7799</strain>
    </source>
</reference>
<dbReference type="EMBL" id="CYPR01000009">
    <property type="protein sequence ID" value="CUH10913.1"/>
    <property type="molecule type" value="Genomic_DNA"/>
</dbReference>
<gene>
    <name evidence="1" type="ORF">JSE7799_00161</name>
    <name evidence="2" type="ORF">JSE7799_00209</name>
</gene>
<organism evidence="1 3">
    <name type="scientific">Jannaschia seosinensis</name>
    <dbReference type="NCBI Taxonomy" id="313367"/>
    <lineage>
        <taxon>Bacteria</taxon>
        <taxon>Pseudomonadati</taxon>
        <taxon>Pseudomonadota</taxon>
        <taxon>Alphaproteobacteria</taxon>
        <taxon>Rhodobacterales</taxon>
        <taxon>Roseobacteraceae</taxon>
        <taxon>Jannaschia</taxon>
    </lineage>
</organism>
<dbReference type="STRING" id="313367.JSE7799_00161"/>
<dbReference type="EMBL" id="CYPR01000013">
    <property type="protein sequence ID" value="CUH12355.1"/>
    <property type="molecule type" value="Genomic_DNA"/>
</dbReference>
<name>A0A0M7B5Z5_9RHOB</name>
<protein>
    <submittedName>
        <fullName evidence="1">Uncharacterized protein</fullName>
    </submittedName>
</protein>
<evidence type="ECO:0000313" key="1">
    <source>
        <dbReference type="EMBL" id="CUH10913.1"/>
    </source>
</evidence>
<evidence type="ECO:0000313" key="3">
    <source>
        <dbReference type="Proteomes" id="UP000049455"/>
    </source>
</evidence>
<dbReference type="Proteomes" id="UP000049455">
    <property type="component" value="Unassembled WGS sequence"/>
</dbReference>
<keyword evidence="3" id="KW-1185">Reference proteome</keyword>
<accession>A0A0M7B5Z5</accession>
<evidence type="ECO:0000313" key="2">
    <source>
        <dbReference type="EMBL" id="CUH12355.1"/>
    </source>
</evidence>
<proteinExistence type="predicted"/>